<sequence>MRGVLKRLAPVLLLLASVASSQGGGPSVLSAGPGNDVGGFRSFQIRFSAPMVPLGEPRARGPFDINCPVAGSGRWSDQQSYSYEFAAPLPGGSRCTLTLRSGLAGLDGTPLVGERSAYVLDSSGPDARAVLPARYGGSIQQDQTFLIATNVPADRASIASEAYCAVDGIGEKLPVDVLPADVPRKLVEGLPNNYQLSNFLEEAGLTIERARAPGGLRNLVALRCRRPLPPGRDMALVWPNTISGGGRTALETRRFDYRVIDEFTARFECTRTNPRAGCNPVEPAYVRFTAPVPRGTAAAVRIRLPDGTSIAPAGFDDGDEGATPSPTVQSVKFEIAADRPATAATLLLPARVLDENDRPLANARRFPLPIRFDAAPPLAKFAATFGILEASEGGMLPLTVRAIEPKLSAKALPIDGKTLRLGSSDGEVAAWLRRLDDAEDSDFTDEKRGDETVTVNHTRDTPLLARQPGLKPTSIPLPGKGKAFEVVGIPLGKPGFYVVEVASPTLGRALLGRNAVRYVATGALVTDMAVHFKWGNASSLAWVTRLASGDPVAGAAIQVSDSCTGKPIARGTTDAAGRLLIRDKLPQPQTYGWCDGDSHPLMVSARKDGDFSFTLTSWSKGLSPYDFDMPFQYEERPLIFHTLFDRTLMRAGETVHMKHLLRRPIATGFAPMAAKGTLTLRHRGSDTKYEIPLTIGRDGIALSEWTAPKGTPQGDYDLSLQIGKDEVGTSQSVRVDEYRLPTMRATVTGPKQALVRPKTVPVNLYVGYLSGGGAANLPVAVRTSFDQATPSPKGWDGWSFGGAPLKEGVTPLDDDNRDLAAPLPGVQLLALNLDRQGAGRTSIAIPETARDGATLTVEMDYPDANGETLTATQRMVINPASLQLGIRTDGWLMKKDDLRLKLVALDLDGKPVQGRSVSVKLYSREILSSRRRLVGGFYAYENNAKVTRLKQGCTVFTDARGLASCQLDPGISGEVYAVATVRDGSGNEARAVTSVWLAGGDWWFGGDNGDRMDVIPEQREYRATDTARFQVRMPFRSATALVTVEREGVLSSFVTKLSGKDPVVEVPLQGAYAPDVYVSVLAVRGRVAGWRLWLADFARRWHLPFFQDLAAKPTALVDLAKPSFRLGVAKINVGWDRHRLAVDVQADRGKYHVRDRAQVAVRVTGPDGKPPRAAEIAFVAVDEALLALSPNESWKLLDAMMGERPLGVLTSTAQMQVVGKRHYGRKAVAAGGGGGGDLTQVNREDFRPVLLWKGRVPLDASGMVRVAVPLSDALSSFRLVAIANAGAGSFGTGSTTVRTQQDLSIYSSIAPLVRSGDRYGASFVLRNGSEKPMTVTARVTANPSIVKGPPLTVSLPAGGAKSVTWWLTAPTGLDKLGWTVTARSADGRSSDRLTVAQTIVPAVPVDVWAATLLRVGPQSLVPLTPPVGALPGRGGIEVRLSDSIAPPLDGVRRYMRDYLFNCFEQRLSKAIVAGDMAAWNGLTADMPAYLDRDGLLRYFPDDRMEGSVALTAYVLSITAEAGLALPETERTRMVAAMRSVVEGQLGRDVPWSYDPRAEKLAALAALARNGGSEPSLFGQIGMAARDMQTSALLDWLGALLRTPGADPRAIAEAEAVLRGRIAYEGSRLDFVDSGTAPWWMMSSGDEIATRAVAVLAGRPGWQDELPRLLVGAALRQQRGHWDTTTANAWGVVAVRRFTGLYPPAAVAGTTEVDLLGLSRMARWPSAEPAVLRFPLPAQPTPIRLSHPGEAGPWAQIQVSAAVPMKQPFFAGYRVSRQVEFIQRRDPKKMSKGDVLRIRLTVDAGAERNWVVVSDPIPAGATIVGDLGGQSATLAAQASGGDGVSPSYVERGQDAWRGYYQWVPRGRFTVEYAVRLNAPGRFQMPPTRVQAMYSPEIRAALPNARMSVFPQ</sequence>
<evidence type="ECO:0000313" key="6">
    <source>
        <dbReference type="Proteomes" id="UP000189818"/>
    </source>
</evidence>
<dbReference type="STRING" id="439228.SAMN06295920_103259"/>
<evidence type="ECO:0000313" key="5">
    <source>
        <dbReference type="EMBL" id="SKB50337.1"/>
    </source>
</evidence>
<dbReference type="Pfam" id="PF07703">
    <property type="entry name" value="A2M_BRD"/>
    <property type="match status" value="1"/>
</dbReference>
<dbReference type="EMBL" id="FUYM01000003">
    <property type="protein sequence ID" value="SKB50337.1"/>
    <property type="molecule type" value="Genomic_DNA"/>
</dbReference>
<dbReference type="RefSeq" id="WP_079647577.1">
    <property type="nucleotide sequence ID" value="NZ_FUYM01000003.1"/>
</dbReference>
<feature type="domain" description="Alpha-2-macroglobulin bait region" evidence="3">
    <location>
        <begin position="1012"/>
        <end position="1188"/>
    </location>
</feature>
<protein>
    <recommendedName>
        <fullName evidence="7">Alpha-2-macroglobulin</fullName>
    </recommendedName>
</protein>
<evidence type="ECO:0000256" key="1">
    <source>
        <dbReference type="ARBA" id="ARBA00010556"/>
    </source>
</evidence>
<evidence type="ECO:0000256" key="2">
    <source>
        <dbReference type="SAM" id="SignalP"/>
    </source>
</evidence>
<dbReference type="PANTHER" id="PTHR40094:SF1">
    <property type="entry name" value="UBIQUITIN DOMAIN-CONTAINING PROTEIN"/>
    <property type="match status" value="1"/>
</dbReference>
<keyword evidence="6" id="KW-1185">Reference proteome</keyword>
<dbReference type="InterPro" id="IPR011625">
    <property type="entry name" value="A2M_N_BRD"/>
</dbReference>
<feature type="signal peptide" evidence="2">
    <location>
        <begin position="1"/>
        <end position="21"/>
    </location>
</feature>
<dbReference type="Pfam" id="PF17973">
    <property type="entry name" value="bMG10"/>
    <property type="match status" value="1"/>
</dbReference>
<feature type="domain" description="Alpha-2-macroglobulin" evidence="4">
    <location>
        <begin position="1249"/>
        <end position="1339"/>
    </location>
</feature>
<keyword evidence="2" id="KW-0732">Signal</keyword>
<dbReference type="InterPro" id="IPR051802">
    <property type="entry name" value="YfhM-like"/>
</dbReference>
<reference evidence="6" key="1">
    <citation type="submission" date="2017-02" db="EMBL/GenBank/DDBJ databases">
        <authorList>
            <person name="Varghese N."/>
            <person name="Submissions S."/>
        </authorList>
    </citation>
    <scope>NUCLEOTIDE SEQUENCE [LARGE SCALE GENOMIC DNA]</scope>
    <source>
        <strain evidence="6">UM2</strain>
    </source>
</reference>
<dbReference type="Pfam" id="PF00207">
    <property type="entry name" value="A2M"/>
    <property type="match status" value="1"/>
</dbReference>
<feature type="chain" id="PRO_5012097629" description="Alpha-2-macroglobulin" evidence="2">
    <location>
        <begin position="22"/>
        <end position="1910"/>
    </location>
</feature>
<evidence type="ECO:0000259" key="4">
    <source>
        <dbReference type="SMART" id="SM01360"/>
    </source>
</evidence>
<dbReference type="InterPro" id="IPR041246">
    <property type="entry name" value="Bact_MG10"/>
</dbReference>
<dbReference type="Proteomes" id="UP000189818">
    <property type="component" value="Unassembled WGS sequence"/>
</dbReference>
<dbReference type="InterPro" id="IPR001599">
    <property type="entry name" value="Macroglobln_a2"/>
</dbReference>
<dbReference type="SMART" id="SM01360">
    <property type="entry name" value="A2M"/>
    <property type="match status" value="1"/>
</dbReference>
<evidence type="ECO:0008006" key="7">
    <source>
        <dbReference type="Google" id="ProtNLM"/>
    </source>
</evidence>
<dbReference type="PANTHER" id="PTHR40094">
    <property type="entry name" value="ALPHA-2-MACROGLOBULIN HOMOLOG"/>
    <property type="match status" value="1"/>
</dbReference>
<comment type="similarity">
    <text evidence="1">Belongs to the protease inhibitor I39 (alpha-2-macroglobulin) family. Bacterial alpha-2-macroglobulin subfamily.</text>
</comment>
<gene>
    <name evidence="5" type="ORF">SAMN06295920_103259</name>
</gene>
<dbReference type="OrthoDB" id="9767116at2"/>
<organism evidence="5 6">
    <name type="scientific">Rhizorhabdus histidinilytica</name>
    <dbReference type="NCBI Taxonomy" id="439228"/>
    <lineage>
        <taxon>Bacteria</taxon>
        <taxon>Pseudomonadati</taxon>
        <taxon>Pseudomonadota</taxon>
        <taxon>Alphaproteobacteria</taxon>
        <taxon>Sphingomonadales</taxon>
        <taxon>Sphingomonadaceae</taxon>
        <taxon>Rhizorhabdus</taxon>
    </lineage>
</organism>
<dbReference type="Pfam" id="PF01835">
    <property type="entry name" value="MG2"/>
    <property type="match status" value="1"/>
</dbReference>
<proteinExistence type="inferred from homology"/>
<dbReference type="InterPro" id="IPR021868">
    <property type="entry name" value="Alpha_2_Macroglob_MG3"/>
</dbReference>
<accession>A0A1T5BT13</accession>
<evidence type="ECO:0000259" key="3">
    <source>
        <dbReference type="SMART" id="SM01359"/>
    </source>
</evidence>
<dbReference type="SMART" id="SM01359">
    <property type="entry name" value="A2M_N_2"/>
    <property type="match status" value="1"/>
</dbReference>
<dbReference type="GO" id="GO:0004866">
    <property type="term" value="F:endopeptidase inhibitor activity"/>
    <property type="evidence" value="ECO:0007669"/>
    <property type="project" value="InterPro"/>
</dbReference>
<dbReference type="InterPro" id="IPR002890">
    <property type="entry name" value="MG2"/>
</dbReference>
<dbReference type="Pfam" id="PF11974">
    <property type="entry name" value="bMG3"/>
    <property type="match status" value="1"/>
</dbReference>
<name>A0A1T5BT13_9SPHN</name>